<proteinExistence type="predicted"/>
<reference evidence="2" key="1">
    <citation type="journal article" date="2019" name="Int. J. Syst. Evol. Microbiol.">
        <title>The Global Catalogue of Microorganisms (GCM) 10K type strain sequencing project: providing services to taxonomists for standard genome sequencing and annotation.</title>
        <authorList>
            <consortium name="The Broad Institute Genomics Platform"/>
            <consortium name="The Broad Institute Genome Sequencing Center for Infectious Disease"/>
            <person name="Wu L."/>
            <person name="Ma J."/>
        </authorList>
    </citation>
    <scope>NUCLEOTIDE SEQUENCE [LARGE SCALE GENOMIC DNA]</scope>
    <source>
        <strain evidence="2">CGMCC 1.15180</strain>
    </source>
</reference>
<keyword evidence="2" id="KW-1185">Reference proteome</keyword>
<dbReference type="InterPro" id="IPR003835">
    <property type="entry name" value="Glyco_trans_19"/>
</dbReference>
<feature type="non-terminal residue" evidence="1">
    <location>
        <position position="1"/>
    </location>
</feature>
<dbReference type="EMBL" id="JBHUHR010000045">
    <property type="protein sequence ID" value="MFD2036727.1"/>
    <property type="molecule type" value="Genomic_DNA"/>
</dbReference>
<evidence type="ECO:0000313" key="1">
    <source>
        <dbReference type="EMBL" id="MFD2036727.1"/>
    </source>
</evidence>
<dbReference type="Proteomes" id="UP001597361">
    <property type="component" value="Unassembled WGS sequence"/>
</dbReference>
<protein>
    <recommendedName>
        <fullName evidence="3">Lipid-A-disaccharide synthase</fullName>
    </recommendedName>
</protein>
<evidence type="ECO:0008006" key="3">
    <source>
        <dbReference type="Google" id="ProtNLM"/>
    </source>
</evidence>
<sequence>IKVVFDQTYDILHHANAAIVTSGTATLETALFRISQVVVYKTSNLSSPILTLSTCLPAGRNGFKW</sequence>
<gene>
    <name evidence="1" type="ORF">ACFSKL_18125</name>
</gene>
<organism evidence="1 2">
    <name type="scientific">Belliella marina</name>
    <dbReference type="NCBI Taxonomy" id="1644146"/>
    <lineage>
        <taxon>Bacteria</taxon>
        <taxon>Pseudomonadati</taxon>
        <taxon>Bacteroidota</taxon>
        <taxon>Cytophagia</taxon>
        <taxon>Cytophagales</taxon>
        <taxon>Cyclobacteriaceae</taxon>
        <taxon>Belliella</taxon>
    </lineage>
</organism>
<accession>A0ABW4VR25</accession>
<dbReference type="Pfam" id="PF02684">
    <property type="entry name" value="LpxB"/>
    <property type="match status" value="1"/>
</dbReference>
<comment type="caution">
    <text evidence="1">The sequence shown here is derived from an EMBL/GenBank/DDBJ whole genome shotgun (WGS) entry which is preliminary data.</text>
</comment>
<evidence type="ECO:0000313" key="2">
    <source>
        <dbReference type="Proteomes" id="UP001597361"/>
    </source>
</evidence>
<name>A0ABW4VR25_9BACT</name>